<proteinExistence type="predicted"/>
<comment type="caution">
    <text evidence="6">The sequence shown here is derived from an EMBL/GenBank/DDBJ whole genome shotgun (WGS) entry which is preliminary data.</text>
</comment>
<dbReference type="PROSITE" id="PS50292">
    <property type="entry name" value="PEROXIDASE_3"/>
    <property type="match status" value="1"/>
</dbReference>
<evidence type="ECO:0000256" key="5">
    <source>
        <dbReference type="SAM" id="MobiDB-lite"/>
    </source>
</evidence>
<dbReference type="GO" id="GO:0004601">
    <property type="term" value="F:peroxidase activity"/>
    <property type="evidence" value="ECO:0007669"/>
    <property type="project" value="InterPro"/>
</dbReference>
<dbReference type="Pfam" id="PF03098">
    <property type="entry name" value="An_peroxidase"/>
    <property type="match status" value="1"/>
</dbReference>
<organism evidence="6 7">
    <name type="scientific">Apiospora kogelbergensis</name>
    <dbReference type="NCBI Taxonomy" id="1337665"/>
    <lineage>
        <taxon>Eukaryota</taxon>
        <taxon>Fungi</taxon>
        <taxon>Dikarya</taxon>
        <taxon>Ascomycota</taxon>
        <taxon>Pezizomycotina</taxon>
        <taxon>Sordariomycetes</taxon>
        <taxon>Xylariomycetidae</taxon>
        <taxon>Amphisphaeriales</taxon>
        <taxon>Apiosporaceae</taxon>
        <taxon>Apiospora</taxon>
    </lineage>
</organism>
<dbReference type="AlphaFoldDB" id="A0AAW0QFQ0"/>
<dbReference type="InterPro" id="IPR019791">
    <property type="entry name" value="Haem_peroxidase_animal"/>
</dbReference>
<name>A0AAW0QFQ0_9PEZI</name>
<feature type="region of interest" description="Disordered" evidence="5">
    <location>
        <begin position="45"/>
        <end position="73"/>
    </location>
</feature>
<gene>
    <name evidence="6" type="ORF">PG999_012339</name>
</gene>
<evidence type="ECO:0000256" key="2">
    <source>
        <dbReference type="ARBA" id="ARBA00022964"/>
    </source>
</evidence>
<reference evidence="6 7" key="1">
    <citation type="submission" date="2023-01" db="EMBL/GenBank/DDBJ databases">
        <title>Analysis of 21 Apiospora genomes using comparative genomics revels a genus with tremendous synthesis potential of carbohydrate active enzymes and secondary metabolites.</title>
        <authorList>
            <person name="Sorensen T."/>
        </authorList>
    </citation>
    <scope>NUCLEOTIDE SEQUENCE [LARGE SCALE GENOMIC DNA]</scope>
    <source>
        <strain evidence="6 7">CBS 117206</strain>
    </source>
</reference>
<accession>A0AAW0QFQ0</accession>
<dbReference type="PANTHER" id="PTHR11903">
    <property type="entry name" value="PROSTAGLANDIN G/H SYNTHASE"/>
    <property type="match status" value="1"/>
</dbReference>
<dbReference type="GO" id="GO:0046872">
    <property type="term" value="F:metal ion binding"/>
    <property type="evidence" value="ECO:0007669"/>
    <property type="project" value="UniProtKB-KW"/>
</dbReference>
<dbReference type="SUPFAM" id="SSF48113">
    <property type="entry name" value="Heme-dependent peroxidases"/>
    <property type="match status" value="1"/>
</dbReference>
<evidence type="ECO:0000256" key="1">
    <source>
        <dbReference type="ARBA" id="ARBA00022723"/>
    </source>
</evidence>
<dbReference type="PANTHER" id="PTHR11903:SF13">
    <property type="entry name" value="LINOLEATE 10R-LIPOXYGENASE"/>
    <property type="match status" value="1"/>
</dbReference>
<evidence type="ECO:0000313" key="6">
    <source>
        <dbReference type="EMBL" id="KAK8101965.1"/>
    </source>
</evidence>
<dbReference type="Gene3D" id="1.10.640.10">
    <property type="entry name" value="Haem peroxidase domain superfamily, animal type"/>
    <property type="match status" value="1"/>
</dbReference>
<evidence type="ECO:0000256" key="4">
    <source>
        <dbReference type="ARBA" id="ARBA00023004"/>
    </source>
</evidence>
<evidence type="ECO:0000313" key="7">
    <source>
        <dbReference type="Proteomes" id="UP001392437"/>
    </source>
</evidence>
<sequence length="431" mass="47710">MQPGTLRQGLHSKISKWFRAGPNEAPELARALIVENWWKNAMSEEDTDDYSRKQTQSTNQGLSQSLDSGPLSRDDDMVKSLKTVVQNAASALSPNRVPVSFRSLQIRTIAKAREQHAPTLNEFRLSLGLPAHRKFEDIHASPLVITKLRALYEHPGEVELYPGVVAEEPPSGFMCATAIAGTKWWAGSTVMHTVLRDAMALIERDPFYSDEGWSSSSVTNWGLHEPAPDINVSYGCVMHKLFLRAFPGHFAADSVYAHFPFVTPEGNRAILARLGADVEYSFEASSGKGANISSPSLTATPGFVNLRGCPGEFSGPFDSTNIALRHAEHCFLDKGQEALISERMEIDLAEDVIAPYFAELFCSRFSLVPSSTRSDRLLTTAELWRAMKSIHEPACNLDPVNSLKLNRNAKAAVEQIRRETIKARKGRTKRT</sequence>
<feature type="compositionally biased region" description="Polar residues" evidence="5">
    <location>
        <begin position="53"/>
        <end position="67"/>
    </location>
</feature>
<keyword evidence="2" id="KW-0223">Dioxygenase</keyword>
<dbReference type="InterPro" id="IPR037120">
    <property type="entry name" value="Haem_peroxidase_sf_animal"/>
</dbReference>
<protein>
    <submittedName>
        <fullName evidence="6">Linoleate diol synthase</fullName>
    </submittedName>
</protein>
<dbReference type="GO" id="GO:0006979">
    <property type="term" value="P:response to oxidative stress"/>
    <property type="evidence" value="ECO:0007669"/>
    <property type="project" value="InterPro"/>
</dbReference>
<dbReference type="GO" id="GO:0020037">
    <property type="term" value="F:heme binding"/>
    <property type="evidence" value="ECO:0007669"/>
    <property type="project" value="InterPro"/>
</dbReference>
<dbReference type="InterPro" id="IPR050783">
    <property type="entry name" value="Oxylipin_biosynth_metab"/>
</dbReference>
<dbReference type="InterPro" id="IPR010255">
    <property type="entry name" value="Haem_peroxidase_sf"/>
</dbReference>
<keyword evidence="1" id="KW-0479">Metal-binding</keyword>
<dbReference type="GO" id="GO:0006631">
    <property type="term" value="P:fatty acid metabolic process"/>
    <property type="evidence" value="ECO:0007669"/>
    <property type="project" value="UniProtKB-ARBA"/>
</dbReference>
<keyword evidence="3" id="KW-0560">Oxidoreductase</keyword>
<keyword evidence="4" id="KW-0408">Iron</keyword>
<dbReference type="GO" id="GO:0051213">
    <property type="term" value="F:dioxygenase activity"/>
    <property type="evidence" value="ECO:0007669"/>
    <property type="project" value="UniProtKB-KW"/>
</dbReference>
<evidence type="ECO:0000256" key="3">
    <source>
        <dbReference type="ARBA" id="ARBA00023002"/>
    </source>
</evidence>
<keyword evidence="7" id="KW-1185">Reference proteome</keyword>
<dbReference type="EMBL" id="JAQQWP010000009">
    <property type="protein sequence ID" value="KAK8101965.1"/>
    <property type="molecule type" value="Genomic_DNA"/>
</dbReference>
<dbReference type="Proteomes" id="UP001392437">
    <property type="component" value="Unassembled WGS sequence"/>
</dbReference>